<dbReference type="HAMAP" id="MF_00135">
    <property type="entry name" value="PRAI"/>
    <property type="match status" value="1"/>
</dbReference>
<feature type="domain" description="N-(5'phosphoribosyl) anthranilate isomerase (PRAI)" evidence="10">
    <location>
        <begin position="4"/>
        <end position="212"/>
    </location>
</feature>
<dbReference type="CDD" id="cd00405">
    <property type="entry name" value="PRAI"/>
    <property type="match status" value="1"/>
</dbReference>
<accession>A0A1G5RRD5</accession>
<dbReference type="InterPro" id="IPR013785">
    <property type="entry name" value="Aldolase_TIM"/>
</dbReference>
<evidence type="ECO:0000256" key="3">
    <source>
        <dbReference type="ARBA" id="ARBA00012572"/>
    </source>
</evidence>
<proteinExistence type="inferred from homology"/>
<name>A0A1G5RRD5_9FIRM</name>
<dbReference type="GO" id="GO:0004640">
    <property type="term" value="F:phosphoribosylanthranilate isomerase activity"/>
    <property type="evidence" value="ECO:0007669"/>
    <property type="project" value="UniProtKB-UniRule"/>
</dbReference>
<comment type="pathway">
    <text evidence="2 9">Amino-acid biosynthesis; L-tryptophan biosynthesis; L-tryptophan from chorismate: step 3/5.</text>
</comment>
<dbReference type="OrthoDB" id="9786954at2"/>
<evidence type="ECO:0000256" key="2">
    <source>
        <dbReference type="ARBA" id="ARBA00004664"/>
    </source>
</evidence>
<dbReference type="STRING" id="1120920.SAMN03080599_00305"/>
<keyword evidence="7 9" id="KW-0057">Aromatic amino acid biosynthesis</keyword>
<keyword evidence="5 9" id="KW-0028">Amino-acid biosynthesis</keyword>
<dbReference type="PANTHER" id="PTHR42894:SF1">
    <property type="entry name" value="N-(5'-PHOSPHORIBOSYL)ANTHRANILATE ISOMERASE"/>
    <property type="match status" value="1"/>
</dbReference>
<dbReference type="UniPathway" id="UPA00035">
    <property type="reaction ID" value="UER00042"/>
</dbReference>
<reference evidence="11 12" key="1">
    <citation type="submission" date="2016-10" db="EMBL/GenBank/DDBJ databases">
        <authorList>
            <person name="de Groot N.N."/>
        </authorList>
    </citation>
    <scope>NUCLEOTIDE SEQUENCE [LARGE SCALE GENOMIC DNA]</scope>
    <source>
        <strain evidence="11 12">DSM 2784</strain>
    </source>
</reference>
<gene>
    <name evidence="9" type="primary">trpF</name>
    <name evidence="11" type="ORF">SAMN03080599_00305</name>
</gene>
<organism evidence="11 12">
    <name type="scientific">Acidaminobacter hydrogenoformans DSM 2784</name>
    <dbReference type="NCBI Taxonomy" id="1120920"/>
    <lineage>
        <taxon>Bacteria</taxon>
        <taxon>Bacillati</taxon>
        <taxon>Bacillota</taxon>
        <taxon>Clostridia</taxon>
        <taxon>Peptostreptococcales</taxon>
        <taxon>Acidaminobacteraceae</taxon>
        <taxon>Acidaminobacter</taxon>
    </lineage>
</organism>
<dbReference type="GO" id="GO:0000162">
    <property type="term" value="P:L-tryptophan biosynthetic process"/>
    <property type="evidence" value="ECO:0007669"/>
    <property type="project" value="UniProtKB-UniRule"/>
</dbReference>
<keyword evidence="12" id="KW-1185">Reference proteome</keyword>
<evidence type="ECO:0000256" key="9">
    <source>
        <dbReference type="HAMAP-Rule" id="MF_00135"/>
    </source>
</evidence>
<dbReference type="PANTHER" id="PTHR42894">
    <property type="entry name" value="N-(5'-PHOSPHORIBOSYL)ANTHRANILATE ISOMERASE"/>
    <property type="match status" value="1"/>
</dbReference>
<evidence type="ECO:0000313" key="12">
    <source>
        <dbReference type="Proteomes" id="UP000199208"/>
    </source>
</evidence>
<evidence type="ECO:0000256" key="7">
    <source>
        <dbReference type="ARBA" id="ARBA00023141"/>
    </source>
</evidence>
<evidence type="ECO:0000256" key="1">
    <source>
        <dbReference type="ARBA" id="ARBA00001164"/>
    </source>
</evidence>
<dbReference type="SUPFAM" id="SSF51366">
    <property type="entry name" value="Ribulose-phoshate binding barrel"/>
    <property type="match status" value="1"/>
</dbReference>
<dbReference type="InterPro" id="IPR044643">
    <property type="entry name" value="TrpF_fam"/>
</dbReference>
<dbReference type="Proteomes" id="UP000199208">
    <property type="component" value="Unassembled WGS sequence"/>
</dbReference>
<evidence type="ECO:0000256" key="5">
    <source>
        <dbReference type="ARBA" id="ARBA00022605"/>
    </source>
</evidence>
<evidence type="ECO:0000259" key="10">
    <source>
        <dbReference type="Pfam" id="PF00697"/>
    </source>
</evidence>
<dbReference type="RefSeq" id="WP_092589113.1">
    <property type="nucleotide sequence ID" value="NZ_FMWL01000001.1"/>
</dbReference>
<dbReference type="EC" id="5.3.1.24" evidence="3 9"/>
<keyword evidence="6 9" id="KW-0822">Tryptophan biosynthesis</keyword>
<evidence type="ECO:0000256" key="6">
    <source>
        <dbReference type="ARBA" id="ARBA00022822"/>
    </source>
</evidence>
<protein>
    <recommendedName>
        <fullName evidence="4 9">N-(5'-phosphoribosyl)anthranilate isomerase</fullName>
        <shortName evidence="9">PRAI</shortName>
        <ecNumber evidence="3 9">5.3.1.24</ecNumber>
    </recommendedName>
</protein>
<evidence type="ECO:0000256" key="8">
    <source>
        <dbReference type="ARBA" id="ARBA00023235"/>
    </source>
</evidence>
<comment type="similarity">
    <text evidence="9">Belongs to the TrpF family.</text>
</comment>
<dbReference type="EMBL" id="FMWL01000001">
    <property type="protein sequence ID" value="SCZ76567.1"/>
    <property type="molecule type" value="Genomic_DNA"/>
</dbReference>
<dbReference type="AlphaFoldDB" id="A0A1G5RRD5"/>
<comment type="catalytic activity">
    <reaction evidence="1 9">
        <text>N-(5-phospho-beta-D-ribosyl)anthranilate = 1-(2-carboxyphenylamino)-1-deoxy-D-ribulose 5-phosphate</text>
        <dbReference type="Rhea" id="RHEA:21540"/>
        <dbReference type="ChEBI" id="CHEBI:18277"/>
        <dbReference type="ChEBI" id="CHEBI:58613"/>
        <dbReference type="EC" id="5.3.1.24"/>
    </reaction>
</comment>
<dbReference type="InterPro" id="IPR001240">
    <property type="entry name" value="PRAI_dom"/>
</dbReference>
<evidence type="ECO:0000313" key="11">
    <source>
        <dbReference type="EMBL" id="SCZ76567.1"/>
    </source>
</evidence>
<sequence>MKIKFCGLRRPEDIEYANQTRPDYVGFVFAKSKRQVSPELAGQLAAGLAAGIKKVGVFVNAPLEEILEAVRQAGLDVVQLHGDEGPEEIRAVREALEAGGLEAGTIGKKPEVWKAVRTTDPLVLLAADGLEVDLLLLDAFTPGMAGGTGVVADWDMIRSVKAQLTKPFFLAGGLNAGNIEEAVRAVEPFGIDLSSGIETEGFKDLGKMEDIVALMADLARAAHQAALARVDNSGEDRGKQA</sequence>
<evidence type="ECO:0000256" key="4">
    <source>
        <dbReference type="ARBA" id="ARBA00022272"/>
    </source>
</evidence>
<dbReference type="Gene3D" id="3.20.20.70">
    <property type="entry name" value="Aldolase class I"/>
    <property type="match status" value="1"/>
</dbReference>
<dbReference type="InterPro" id="IPR011060">
    <property type="entry name" value="RibuloseP-bd_barrel"/>
</dbReference>
<keyword evidence="8 9" id="KW-0413">Isomerase</keyword>
<dbReference type="Pfam" id="PF00697">
    <property type="entry name" value="PRAI"/>
    <property type="match status" value="1"/>
</dbReference>